<gene>
    <name evidence="2" type="ORF">ABEG17_03100</name>
</gene>
<protein>
    <recommendedName>
        <fullName evidence="3">Glycosyltransferase RgtA/B/C/D-like domain-containing protein</fullName>
    </recommendedName>
</protein>
<evidence type="ECO:0008006" key="3">
    <source>
        <dbReference type="Google" id="ProtNLM"/>
    </source>
</evidence>
<dbReference type="AlphaFoldDB" id="A0AAU7JVN0"/>
<feature type="transmembrane region" description="Helical" evidence="1">
    <location>
        <begin position="176"/>
        <end position="209"/>
    </location>
</feature>
<feature type="transmembrane region" description="Helical" evidence="1">
    <location>
        <begin position="153"/>
        <end position="170"/>
    </location>
</feature>
<dbReference type="EMBL" id="CP157483">
    <property type="protein sequence ID" value="XBO44333.1"/>
    <property type="molecule type" value="Genomic_DNA"/>
</dbReference>
<keyword evidence="1" id="KW-1133">Transmembrane helix</keyword>
<evidence type="ECO:0000256" key="1">
    <source>
        <dbReference type="SAM" id="Phobius"/>
    </source>
</evidence>
<accession>A0AAU7JVN0</accession>
<evidence type="ECO:0000313" key="2">
    <source>
        <dbReference type="EMBL" id="XBO44333.1"/>
    </source>
</evidence>
<feature type="transmembrane region" description="Helical" evidence="1">
    <location>
        <begin position="262"/>
        <end position="282"/>
    </location>
</feature>
<feature type="transmembrane region" description="Helical" evidence="1">
    <location>
        <begin position="221"/>
        <end position="242"/>
    </location>
</feature>
<dbReference type="RefSeq" id="WP_406831821.1">
    <property type="nucleotide sequence ID" value="NZ_CP157483.1"/>
</dbReference>
<feature type="transmembrane region" description="Helical" evidence="1">
    <location>
        <begin position="294"/>
        <end position="322"/>
    </location>
</feature>
<keyword evidence="1" id="KW-0812">Transmembrane</keyword>
<organism evidence="2">
    <name type="scientific">Pedococcus sp. KACC 23699</name>
    <dbReference type="NCBI Taxonomy" id="3149228"/>
    <lineage>
        <taxon>Bacteria</taxon>
        <taxon>Bacillati</taxon>
        <taxon>Actinomycetota</taxon>
        <taxon>Actinomycetes</taxon>
        <taxon>Micrococcales</taxon>
        <taxon>Intrasporangiaceae</taxon>
        <taxon>Pedococcus</taxon>
    </lineage>
</organism>
<name>A0AAU7JVN0_9MICO</name>
<sequence length="480" mass="50576">MSSADPRTVVAPPLEGGTSTPLLRWSPLVLFGLMLVALARHAAAGISDPDTLWHILAGEHLWATHELAGPDPLSRFTTQPWVLNQWLPELGMALANHLGGLAAVTWTAHVARILVCLTIFVACRSVAGPLAASVVASAGVLGTADSLSPRPQLVGFILLGVVVLTWHRTLRDGRPRWWLLAVMWLWACSHGTWVAGVSVGAAAVVGLALDRRWPRNQLVRLAGVVVGGALGTVATPLGPRLYESFATVRAVSPYIAEWRLPTLSSPSVLITLGLAVAVPLLWVAARRRPGWAHVLLWAVGVGWASSSMRTVAIGAIILAPLAAQALDQGVGRARPKAGRAEVALVGAAALLSVVLAAVLAAAGPKEPQQVPTAFDTQLASLPAGTVVWNSDTLGGWLMWSHPELEHTADTRAELYGPAKARDYLAVIAAVPGWESRFDALHPTVVVVDEGAGLVGALERRGWRIAARDAGYALLRRGTAG</sequence>
<keyword evidence="1" id="KW-0472">Membrane</keyword>
<feature type="transmembrane region" description="Helical" evidence="1">
    <location>
        <begin position="342"/>
        <end position="362"/>
    </location>
</feature>
<proteinExistence type="predicted"/>
<reference evidence="2" key="1">
    <citation type="submission" date="2024-05" db="EMBL/GenBank/DDBJ databases">
        <authorList>
            <person name="Kim S."/>
            <person name="Heo J."/>
            <person name="Choi H."/>
            <person name="Choi Y."/>
            <person name="Kwon S.-W."/>
            <person name="Kim Y."/>
        </authorList>
    </citation>
    <scope>NUCLEOTIDE SEQUENCE</scope>
    <source>
        <strain evidence="2">KACC 23699</strain>
    </source>
</reference>